<dbReference type="GO" id="GO:0047617">
    <property type="term" value="F:fatty acyl-CoA hydrolase activity"/>
    <property type="evidence" value="ECO:0007669"/>
    <property type="project" value="TreeGrafter"/>
</dbReference>
<keyword evidence="2" id="KW-0378">Hydrolase</keyword>
<accession>A0A1N7H2M6</accession>
<dbReference type="RefSeq" id="WP_076481935.1">
    <property type="nucleotide sequence ID" value="NZ_FTNT01000011.1"/>
</dbReference>
<evidence type="ECO:0000313" key="3">
    <source>
        <dbReference type="Proteomes" id="UP000186218"/>
    </source>
</evidence>
<name>A0A1N7H2M6_9NOCA</name>
<sequence>MTELSNHPGTSTLDGGDPDRPDVRTDVDVALRWGDMDANGHVNNVQVARLIEEARVRIVSGWVADLGTDQSFVVARQEVEFVASIAYDLRPAQVSVWASRIGGRSFDLACVLVDPRGTLSVRAETRLVAVDATGSVPLPDGFRAVLAGHLAPAPRFRSRD</sequence>
<protein>
    <submittedName>
        <fullName evidence="2">Acyl-CoA thioester hydrolase</fullName>
    </submittedName>
</protein>
<feature type="compositionally biased region" description="Polar residues" evidence="1">
    <location>
        <begin position="1"/>
        <end position="13"/>
    </location>
</feature>
<reference evidence="2 3" key="1">
    <citation type="submission" date="2017-01" db="EMBL/GenBank/DDBJ databases">
        <authorList>
            <person name="Mah S.A."/>
            <person name="Swanson W.J."/>
            <person name="Moy G.W."/>
            <person name="Vacquier V.D."/>
        </authorList>
    </citation>
    <scope>NUCLEOTIDE SEQUENCE [LARGE SCALE GENOMIC DNA]</scope>
    <source>
        <strain evidence="2 3">CPCC 203464</strain>
    </source>
</reference>
<dbReference type="Gene3D" id="3.10.129.10">
    <property type="entry name" value="Hotdog Thioesterase"/>
    <property type="match status" value="1"/>
</dbReference>
<dbReference type="AlphaFoldDB" id="A0A1N7H2M6"/>
<dbReference type="Proteomes" id="UP000186218">
    <property type="component" value="Unassembled WGS sequence"/>
</dbReference>
<organism evidence="2 3">
    <name type="scientific">Williamsia sterculiae</name>
    <dbReference type="NCBI Taxonomy" id="1344003"/>
    <lineage>
        <taxon>Bacteria</taxon>
        <taxon>Bacillati</taxon>
        <taxon>Actinomycetota</taxon>
        <taxon>Actinomycetes</taxon>
        <taxon>Mycobacteriales</taxon>
        <taxon>Nocardiaceae</taxon>
        <taxon>Williamsia</taxon>
    </lineage>
</organism>
<proteinExistence type="predicted"/>
<dbReference type="SUPFAM" id="SSF54637">
    <property type="entry name" value="Thioesterase/thiol ester dehydrase-isomerase"/>
    <property type="match status" value="1"/>
</dbReference>
<dbReference type="PANTHER" id="PTHR31793">
    <property type="entry name" value="4-HYDROXYBENZOYL-COA THIOESTERASE FAMILY MEMBER"/>
    <property type="match status" value="1"/>
</dbReference>
<dbReference type="Pfam" id="PF13279">
    <property type="entry name" value="4HBT_2"/>
    <property type="match status" value="1"/>
</dbReference>
<evidence type="ECO:0000313" key="2">
    <source>
        <dbReference type="EMBL" id="SIS19010.1"/>
    </source>
</evidence>
<gene>
    <name evidence="2" type="ORF">SAMN05445060_3416</name>
</gene>
<feature type="region of interest" description="Disordered" evidence="1">
    <location>
        <begin position="1"/>
        <end position="24"/>
    </location>
</feature>
<dbReference type="CDD" id="cd00586">
    <property type="entry name" value="4HBT"/>
    <property type="match status" value="1"/>
</dbReference>
<dbReference type="InterPro" id="IPR029069">
    <property type="entry name" value="HotDog_dom_sf"/>
</dbReference>
<evidence type="ECO:0000256" key="1">
    <source>
        <dbReference type="SAM" id="MobiDB-lite"/>
    </source>
</evidence>
<dbReference type="OrthoDB" id="9799036at2"/>
<dbReference type="PANTHER" id="PTHR31793:SF24">
    <property type="entry name" value="LONG-CHAIN ACYL-COA THIOESTERASE FADM"/>
    <property type="match status" value="1"/>
</dbReference>
<keyword evidence="3" id="KW-1185">Reference proteome</keyword>
<dbReference type="EMBL" id="FTNT01000011">
    <property type="protein sequence ID" value="SIS19010.1"/>
    <property type="molecule type" value="Genomic_DNA"/>
</dbReference>
<dbReference type="InterPro" id="IPR050563">
    <property type="entry name" value="4-hydroxybenzoyl-CoA_TE"/>
</dbReference>
<dbReference type="STRING" id="1344003.SAMN05445060_3416"/>